<evidence type="ECO:0000313" key="16">
    <source>
        <dbReference type="EMBL" id="GAW93304.1"/>
    </source>
</evidence>
<dbReference type="GO" id="GO:0044183">
    <property type="term" value="F:protein folding chaperone"/>
    <property type="evidence" value="ECO:0007669"/>
    <property type="project" value="TreeGrafter"/>
</dbReference>
<dbReference type="EC" id="5.2.1.8" evidence="3 12"/>
<dbReference type="InterPro" id="IPR046357">
    <property type="entry name" value="PPIase_dom_sf"/>
</dbReference>
<evidence type="ECO:0000259" key="15">
    <source>
        <dbReference type="PROSITE" id="PS50059"/>
    </source>
</evidence>
<evidence type="ECO:0000256" key="13">
    <source>
        <dbReference type="PROSITE-ProRule" id="PRU00277"/>
    </source>
</evidence>
<evidence type="ECO:0000256" key="8">
    <source>
        <dbReference type="ARBA" id="ARBA00023235"/>
    </source>
</evidence>
<dbReference type="GO" id="GO:0005737">
    <property type="term" value="C:cytoplasm"/>
    <property type="evidence" value="ECO:0007669"/>
    <property type="project" value="UniProtKB-SubCell"/>
</dbReference>
<dbReference type="AlphaFoldDB" id="A0A1Z5HUW5"/>
<keyword evidence="9 12" id="KW-0131">Cell cycle</keyword>
<evidence type="ECO:0000256" key="12">
    <source>
        <dbReference type="HAMAP-Rule" id="MF_00303"/>
    </source>
</evidence>
<dbReference type="PANTHER" id="PTHR30560">
    <property type="entry name" value="TRIGGER FACTOR CHAPERONE AND PEPTIDYL-PROLYL CIS/TRANS ISOMERASE"/>
    <property type="match status" value="1"/>
</dbReference>
<proteinExistence type="inferred from homology"/>
<dbReference type="PIRSF" id="PIRSF003095">
    <property type="entry name" value="Trigger_factor"/>
    <property type="match status" value="1"/>
</dbReference>
<dbReference type="GO" id="GO:0051083">
    <property type="term" value="P:'de novo' cotranslational protein folding"/>
    <property type="evidence" value="ECO:0007669"/>
    <property type="project" value="TreeGrafter"/>
</dbReference>
<evidence type="ECO:0000256" key="9">
    <source>
        <dbReference type="ARBA" id="ARBA00023306"/>
    </source>
</evidence>
<keyword evidence="17" id="KW-1185">Reference proteome</keyword>
<feature type="domain" description="PPIase FKBP-type" evidence="15">
    <location>
        <begin position="163"/>
        <end position="248"/>
    </location>
</feature>
<comment type="caution">
    <text evidence="16">The sequence shown here is derived from an EMBL/GenBank/DDBJ whole genome shotgun (WGS) entry which is preliminary data.</text>
</comment>
<dbReference type="GO" id="GO:0051301">
    <property type="term" value="P:cell division"/>
    <property type="evidence" value="ECO:0007669"/>
    <property type="project" value="UniProtKB-KW"/>
</dbReference>
<dbReference type="SUPFAM" id="SSF54534">
    <property type="entry name" value="FKBP-like"/>
    <property type="match status" value="1"/>
</dbReference>
<comment type="domain">
    <text evidence="12">Consists of 3 domains; the N-terminus binds the ribosome, the middle domain has PPIase activity, while the C-terminus has intrinsic chaperone activity on its own.</text>
</comment>
<dbReference type="PROSITE" id="PS50059">
    <property type="entry name" value="FKBP_PPIASE"/>
    <property type="match status" value="1"/>
</dbReference>
<protein>
    <recommendedName>
        <fullName evidence="4 12">Trigger factor</fullName>
        <shortName evidence="12">TF</shortName>
        <ecNumber evidence="3 12">5.2.1.8</ecNumber>
    </recommendedName>
    <alternativeName>
        <fullName evidence="11 12">PPIase</fullName>
    </alternativeName>
</protein>
<dbReference type="InterPro" id="IPR008881">
    <property type="entry name" value="Trigger_fac_ribosome-bd_bac"/>
</dbReference>
<dbReference type="GO" id="GO:0015031">
    <property type="term" value="P:protein transport"/>
    <property type="evidence" value="ECO:0007669"/>
    <property type="project" value="UniProtKB-UniRule"/>
</dbReference>
<evidence type="ECO:0000256" key="5">
    <source>
        <dbReference type="ARBA" id="ARBA00022618"/>
    </source>
</evidence>
<dbReference type="Gene3D" id="3.30.70.1050">
    <property type="entry name" value="Trigger factor ribosome-binding domain"/>
    <property type="match status" value="1"/>
</dbReference>
<comment type="similarity">
    <text evidence="2 12 14">Belongs to the FKBP-type PPIase family. Tig subfamily.</text>
</comment>
<evidence type="ECO:0000256" key="3">
    <source>
        <dbReference type="ARBA" id="ARBA00013194"/>
    </source>
</evidence>
<evidence type="ECO:0000256" key="1">
    <source>
        <dbReference type="ARBA" id="ARBA00000971"/>
    </source>
</evidence>
<dbReference type="Gene3D" id="3.10.50.40">
    <property type="match status" value="1"/>
</dbReference>
<dbReference type="FunFam" id="3.10.50.40:FF:000001">
    <property type="entry name" value="Trigger factor"/>
    <property type="match status" value="1"/>
</dbReference>
<dbReference type="Proteomes" id="UP000197032">
    <property type="component" value="Unassembled WGS sequence"/>
</dbReference>
<keyword evidence="6 12" id="KW-0697">Rotamase</keyword>
<dbReference type="GO" id="GO:0003755">
    <property type="term" value="F:peptidyl-prolyl cis-trans isomerase activity"/>
    <property type="evidence" value="ECO:0007669"/>
    <property type="project" value="UniProtKB-UniRule"/>
</dbReference>
<name>A0A1Z5HUW5_9FIRM</name>
<dbReference type="SUPFAM" id="SSF109998">
    <property type="entry name" value="Triger factor/SurA peptide-binding domain-like"/>
    <property type="match status" value="1"/>
</dbReference>
<gene>
    <name evidence="12" type="primary">tig</name>
    <name evidence="16" type="ORF">KKC1_24410</name>
</gene>
<dbReference type="SUPFAM" id="SSF102735">
    <property type="entry name" value="Trigger factor ribosome-binding domain"/>
    <property type="match status" value="1"/>
</dbReference>
<evidence type="ECO:0000256" key="7">
    <source>
        <dbReference type="ARBA" id="ARBA00023186"/>
    </source>
</evidence>
<dbReference type="InterPro" id="IPR036611">
    <property type="entry name" value="Trigger_fac_ribosome-bd_sf"/>
</dbReference>
<keyword evidence="5 12" id="KW-0132">Cell division</keyword>
<dbReference type="OrthoDB" id="9767721at2"/>
<dbReference type="EMBL" id="BDGJ01000126">
    <property type="protein sequence ID" value="GAW93304.1"/>
    <property type="molecule type" value="Genomic_DNA"/>
</dbReference>
<dbReference type="Pfam" id="PF00254">
    <property type="entry name" value="FKBP_C"/>
    <property type="match status" value="1"/>
</dbReference>
<evidence type="ECO:0000256" key="11">
    <source>
        <dbReference type="ARBA" id="ARBA00029986"/>
    </source>
</evidence>
<evidence type="ECO:0000256" key="4">
    <source>
        <dbReference type="ARBA" id="ARBA00016902"/>
    </source>
</evidence>
<evidence type="ECO:0000256" key="2">
    <source>
        <dbReference type="ARBA" id="ARBA00005464"/>
    </source>
</evidence>
<dbReference type="PANTHER" id="PTHR30560:SF3">
    <property type="entry name" value="TRIGGER FACTOR-LIKE PROTEIN TIG, CHLOROPLASTIC"/>
    <property type="match status" value="1"/>
</dbReference>
<evidence type="ECO:0000256" key="6">
    <source>
        <dbReference type="ARBA" id="ARBA00023110"/>
    </source>
</evidence>
<dbReference type="InterPro" id="IPR005215">
    <property type="entry name" value="Trig_fac"/>
</dbReference>
<keyword evidence="7 12" id="KW-0143">Chaperone</keyword>
<dbReference type="Gene3D" id="1.10.3120.10">
    <property type="entry name" value="Trigger factor, C-terminal domain"/>
    <property type="match status" value="1"/>
</dbReference>
<sequence length="429" mass="49131">MKSKLEKIEKNRALMEVEVEPEELDKALWQAYRKVVKKVNIPGFRKGKAPRRLVENYVGKETLLQEALEIVIPQAYTEAVNETQIEPIDYPRLEVVQAEEGKPLIFKAEVDVKPEVRLGQYKGLEVEKEEVKIEEEDVQRYLENMQQRYAKLVSVNDGAVEEGDVVTIDFEGFIEGKPFEGGQGEDFTLEIGTGFFIPGFAEQLVGAKVDEEREINVTFPSDHPNKDLAGKEAVFKVLVKEIKRKELSPLDDEFAKDVSEFETLEELKNDIRNKLKATAEQRAEEEFRRRVVEKAVEAAEVEIPEILIKRQLESIIQEIERNLKYQGLTLDKYLEMSNLTLEKLQEKYRDQAVKRVKSDLVLEAIAKAEKIEVTEEDVDEAVTRLAESYKQDPKAVKATLAAQDNLQDLKYNLLLKKTVDFLVNSVKSA</sequence>
<comment type="function">
    <text evidence="10 12">Involved in protein export. Acts as a chaperone by maintaining the newly synthesized protein in an open conformation. Functions as a peptidyl-prolyl cis-trans isomerase.</text>
</comment>
<dbReference type="GO" id="GO:0043335">
    <property type="term" value="P:protein unfolding"/>
    <property type="evidence" value="ECO:0007669"/>
    <property type="project" value="TreeGrafter"/>
</dbReference>
<evidence type="ECO:0000256" key="14">
    <source>
        <dbReference type="RuleBase" id="RU003914"/>
    </source>
</evidence>
<dbReference type="HAMAP" id="MF_00303">
    <property type="entry name" value="Trigger_factor_Tig"/>
    <property type="match status" value="1"/>
</dbReference>
<dbReference type="NCBIfam" id="TIGR00115">
    <property type="entry name" value="tig"/>
    <property type="match status" value="1"/>
</dbReference>
<dbReference type="InterPro" id="IPR008880">
    <property type="entry name" value="Trigger_fac_C"/>
</dbReference>
<accession>A0A1Z5HUW5</accession>
<dbReference type="Pfam" id="PF05698">
    <property type="entry name" value="Trigger_C"/>
    <property type="match status" value="1"/>
</dbReference>
<dbReference type="InterPro" id="IPR001179">
    <property type="entry name" value="PPIase_FKBP_dom"/>
</dbReference>
<dbReference type="InterPro" id="IPR027304">
    <property type="entry name" value="Trigger_fact/SurA_dom_sf"/>
</dbReference>
<evidence type="ECO:0000313" key="17">
    <source>
        <dbReference type="Proteomes" id="UP000197032"/>
    </source>
</evidence>
<evidence type="ECO:0000256" key="10">
    <source>
        <dbReference type="ARBA" id="ARBA00024849"/>
    </source>
</evidence>
<keyword evidence="12" id="KW-0963">Cytoplasm</keyword>
<keyword evidence="8 12" id="KW-0413">Isomerase</keyword>
<organism evidence="16 17">
    <name type="scientific">Calderihabitans maritimus</name>
    <dbReference type="NCBI Taxonomy" id="1246530"/>
    <lineage>
        <taxon>Bacteria</taxon>
        <taxon>Bacillati</taxon>
        <taxon>Bacillota</taxon>
        <taxon>Clostridia</taxon>
        <taxon>Neomoorellales</taxon>
        <taxon>Calderihabitantaceae</taxon>
        <taxon>Calderihabitans</taxon>
    </lineage>
</organism>
<reference evidence="17" key="1">
    <citation type="journal article" date="2017" name="Appl. Environ. Microbiol.">
        <title>Genomic analysis of Calderihabitans maritimus KKC1, a thermophilic hydrogenogenic carboxydotrophic bacterium isolated from marine sediment.</title>
        <authorList>
            <person name="Omae K."/>
            <person name="Yoneda Y."/>
            <person name="Fukuyama Y."/>
            <person name="Yoshida T."/>
            <person name="Sako Y."/>
        </authorList>
    </citation>
    <scope>NUCLEOTIDE SEQUENCE [LARGE SCALE GENOMIC DNA]</scope>
    <source>
        <strain evidence="17">KKC1</strain>
    </source>
</reference>
<dbReference type="InterPro" id="IPR037041">
    <property type="entry name" value="Trigger_fac_C_sf"/>
</dbReference>
<dbReference type="GO" id="GO:0043022">
    <property type="term" value="F:ribosome binding"/>
    <property type="evidence" value="ECO:0007669"/>
    <property type="project" value="TreeGrafter"/>
</dbReference>
<dbReference type="RefSeq" id="WP_088554470.1">
    <property type="nucleotide sequence ID" value="NZ_BDGJ01000126.1"/>
</dbReference>
<comment type="subcellular location">
    <subcellularLocation>
        <location evidence="12">Cytoplasm</location>
    </subcellularLocation>
    <text evidence="12">About half TF is bound to the ribosome near the polypeptide exit tunnel while the other half is free in the cytoplasm.</text>
</comment>
<comment type="catalytic activity">
    <reaction evidence="1 12 13">
        <text>[protein]-peptidylproline (omega=180) = [protein]-peptidylproline (omega=0)</text>
        <dbReference type="Rhea" id="RHEA:16237"/>
        <dbReference type="Rhea" id="RHEA-COMP:10747"/>
        <dbReference type="Rhea" id="RHEA-COMP:10748"/>
        <dbReference type="ChEBI" id="CHEBI:83833"/>
        <dbReference type="ChEBI" id="CHEBI:83834"/>
        <dbReference type="EC" id="5.2.1.8"/>
    </reaction>
</comment>
<dbReference type="Pfam" id="PF05697">
    <property type="entry name" value="Trigger_N"/>
    <property type="match status" value="1"/>
</dbReference>